<dbReference type="GO" id="GO:0005634">
    <property type="term" value="C:nucleus"/>
    <property type="evidence" value="ECO:0007669"/>
    <property type="project" value="UniProtKB-SubCell"/>
</dbReference>
<sequence>MQKRAAKRRPLIVESRVDVFKRLLLGWITDANILLHGVEHKLFRQLLAFLDDQFVNEVLPTSGNTVRRWILQEFEEHTRMLKDEMNKALSNVHTSFDMWTSPNGIAILSVIAYYVDIAGRPQFRLISLEKLSSSHGGENQAILMAKLIQKYGLEKKIGFFTADNADPCDTCIRALLKMLNPRASPTGLEGLEGERRIRCVGHILNLSAKAFLEGDSSDIFDSHIAEKD</sequence>
<evidence type="ECO:0000313" key="7">
    <source>
        <dbReference type="Proteomes" id="UP000693942"/>
    </source>
</evidence>
<protein>
    <submittedName>
        <fullName evidence="6">Putative AC9 transposase</fullName>
    </submittedName>
</protein>
<accession>A0A8J5TWT5</accession>
<organism evidence="6 7">
    <name type="scientific">Fusarium oxysporum f. sp. raphani</name>
    <dbReference type="NCBI Taxonomy" id="96318"/>
    <lineage>
        <taxon>Eukaryota</taxon>
        <taxon>Fungi</taxon>
        <taxon>Dikarya</taxon>
        <taxon>Ascomycota</taxon>
        <taxon>Pezizomycotina</taxon>
        <taxon>Sordariomycetes</taxon>
        <taxon>Hypocreomycetidae</taxon>
        <taxon>Hypocreales</taxon>
        <taxon>Nectriaceae</taxon>
        <taxon>Fusarium</taxon>
        <taxon>Fusarium oxysporum species complex</taxon>
    </lineage>
</organism>
<evidence type="ECO:0000256" key="4">
    <source>
        <dbReference type="ARBA" id="ARBA00022833"/>
    </source>
</evidence>
<comment type="caution">
    <text evidence="6">The sequence shown here is derived from an EMBL/GenBank/DDBJ whole genome shotgun (WGS) entry which is preliminary data.</text>
</comment>
<dbReference type="GO" id="GO:0008270">
    <property type="term" value="F:zinc ion binding"/>
    <property type="evidence" value="ECO:0007669"/>
    <property type="project" value="UniProtKB-KW"/>
</dbReference>
<dbReference type="InterPro" id="IPR052035">
    <property type="entry name" value="ZnF_BED_domain_contain"/>
</dbReference>
<keyword evidence="5" id="KW-0539">Nucleus</keyword>
<comment type="subcellular location">
    <subcellularLocation>
        <location evidence="1">Nucleus</location>
    </subcellularLocation>
</comment>
<keyword evidence="3" id="KW-0863">Zinc-finger</keyword>
<keyword evidence="4" id="KW-0862">Zinc</keyword>
<reference evidence="6" key="1">
    <citation type="submission" date="2021-04" db="EMBL/GenBank/DDBJ databases">
        <title>First draft genome resource for Brassicaceae pathogens Fusarium oxysporum f. sp. raphani and Fusarium oxysporum f. sp. rapae.</title>
        <authorList>
            <person name="Asai S."/>
        </authorList>
    </citation>
    <scope>NUCLEOTIDE SEQUENCE</scope>
    <source>
        <strain evidence="6">Tf1262</strain>
    </source>
</reference>
<evidence type="ECO:0000256" key="5">
    <source>
        <dbReference type="ARBA" id="ARBA00023242"/>
    </source>
</evidence>
<dbReference type="PANTHER" id="PTHR46481">
    <property type="entry name" value="ZINC FINGER BED DOMAIN-CONTAINING PROTEIN 4"/>
    <property type="match status" value="1"/>
</dbReference>
<keyword evidence="2" id="KW-0479">Metal-binding</keyword>
<gene>
    <name evidence="6" type="ORF">Forpi1262_v018941</name>
</gene>
<dbReference type="Proteomes" id="UP000693942">
    <property type="component" value="Unassembled WGS sequence"/>
</dbReference>
<dbReference type="PANTHER" id="PTHR46481:SF10">
    <property type="entry name" value="ZINC FINGER BED DOMAIN-CONTAINING PROTEIN 39"/>
    <property type="match status" value="1"/>
</dbReference>
<dbReference type="AlphaFoldDB" id="A0A8J5TWT5"/>
<name>A0A8J5TWT5_FUSOX</name>
<proteinExistence type="predicted"/>
<dbReference type="EMBL" id="JAELUR010000043">
    <property type="protein sequence ID" value="KAG7402502.1"/>
    <property type="molecule type" value="Genomic_DNA"/>
</dbReference>
<evidence type="ECO:0000313" key="6">
    <source>
        <dbReference type="EMBL" id="KAG7402502.1"/>
    </source>
</evidence>
<evidence type="ECO:0000256" key="1">
    <source>
        <dbReference type="ARBA" id="ARBA00004123"/>
    </source>
</evidence>
<evidence type="ECO:0000256" key="2">
    <source>
        <dbReference type="ARBA" id="ARBA00022723"/>
    </source>
</evidence>
<evidence type="ECO:0000256" key="3">
    <source>
        <dbReference type="ARBA" id="ARBA00022771"/>
    </source>
</evidence>